<feature type="region of interest" description="Disordered" evidence="8">
    <location>
        <begin position="1311"/>
        <end position="1423"/>
    </location>
</feature>
<keyword evidence="3" id="KW-0328">Glycosyltransferase</keyword>
<dbReference type="Pfam" id="PF03142">
    <property type="entry name" value="Chitin_synth_2"/>
    <property type="match status" value="1"/>
</dbReference>
<evidence type="ECO:0000259" key="10">
    <source>
        <dbReference type="PROSITE" id="PS50255"/>
    </source>
</evidence>
<dbReference type="Proteomes" id="UP001530400">
    <property type="component" value="Unassembled WGS sequence"/>
</dbReference>
<dbReference type="EC" id="2.4.1.16" evidence="2"/>
<evidence type="ECO:0000256" key="8">
    <source>
        <dbReference type="SAM" id="MobiDB-lite"/>
    </source>
</evidence>
<evidence type="ECO:0000313" key="12">
    <source>
        <dbReference type="Proteomes" id="UP001530400"/>
    </source>
</evidence>
<evidence type="ECO:0000256" key="7">
    <source>
        <dbReference type="ARBA" id="ARBA00023180"/>
    </source>
</evidence>
<evidence type="ECO:0000256" key="9">
    <source>
        <dbReference type="SAM" id="Phobius"/>
    </source>
</evidence>
<dbReference type="GO" id="GO:0004100">
    <property type="term" value="F:chitin synthase activity"/>
    <property type="evidence" value="ECO:0007669"/>
    <property type="project" value="UniProtKB-EC"/>
</dbReference>
<dbReference type="Pfam" id="PF00173">
    <property type="entry name" value="Cyt-b5"/>
    <property type="match status" value="1"/>
</dbReference>
<feature type="compositionally biased region" description="Polar residues" evidence="8">
    <location>
        <begin position="169"/>
        <end position="194"/>
    </location>
</feature>
<dbReference type="InterPro" id="IPR036400">
    <property type="entry name" value="Cyt_B5-like_heme/steroid_sf"/>
</dbReference>
<dbReference type="GO" id="GO:0005886">
    <property type="term" value="C:plasma membrane"/>
    <property type="evidence" value="ECO:0007669"/>
    <property type="project" value="UniProtKB-SubCell"/>
</dbReference>
<comment type="subcellular location">
    <subcellularLocation>
        <location evidence="1">Cell membrane</location>
        <topology evidence="1">Multi-pass membrane protein</topology>
    </subcellularLocation>
</comment>
<evidence type="ECO:0000313" key="11">
    <source>
        <dbReference type="EMBL" id="KAL3791389.1"/>
    </source>
</evidence>
<feature type="domain" description="Cytochrome b5 heme-binding" evidence="10">
    <location>
        <begin position="598"/>
        <end position="634"/>
    </location>
</feature>
<feature type="transmembrane region" description="Helical" evidence="9">
    <location>
        <begin position="816"/>
        <end position="840"/>
    </location>
</feature>
<dbReference type="PROSITE" id="PS50255">
    <property type="entry name" value="CYTOCHROME_B5_2"/>
    <property type="match status" value="1"/>
</dbReference>
<feature type="compositionally biased region" description="Acidic residues" evidence="8">
    <location>
        <begin position="1323"/>
        <end position="1334"/>
    </location>
</feature>
<gene>
    <name evidence="11" type="ORF">ACHAWO_005013</name>
</gene>
<dbReference type="CDD" id="cd04190">
    <property type="entry name" value="Chitin_synth_C"/>
    <property type="match status" value="1"/>
</dbReference>
<feature type="compositionally biased region" description="Acidic residues" evidence="8">
    <location>
        <begin position="1379"/>
        <end position="1407"/>
    </location>
</feature>
<feature type="compositionally biased region" description="Pro residues" evidence="8">
    <location>
        <begin position="220"/>
        <end position="229"/>
    </location>
</feature>
<evidence type="ECO:0000256" key="6">
    <source>
        <dbReference type="ARBA" id="ARBA00023136"/>
    </source>
</evidence>
<feature type="transmembrane region" description="Helical" evidence="9">
    <location>
        <begin position="1244"/>
        <end position="1264"/>
    </location>
</feature>
<dbReference type="SUPFAM" id="SSF55856">
    <property type="entry name" value="Cytochrome b5-like heme/steroid binding domain"/>
    <property type="match status" value="1"/>
</dbReference>
<comment type="caution">
    <text evidence="11">The sequence shown here is derived from an EMBL/GenBank/DDBJ whole genome shotgun (WGS) entry which is preliminary data.</text>
</comment>
<dbReference type="PANTHER" id="PTHR22914:SF41">
    <property type="entry name" value="CHITIN SYNTHASE 7"/>
    <property type="match status" value="1"/>
</dbReference>
<feature type="region of interest" description="Disordered" evidence="8">
    <location>
        <begin position="1"/>
        <end position="63"/>
    </location>
</feature>
<dbReference type="InterPro" id="IPR029044">
    <property type="entry name" value="Nucleotide-diphossugar_trans"/>
</dbReference>
<feature type="transmembrane region" description="Helical" evidence="9">
    <location>
        <begin position="554"/>
        <end position="578"/>
    </location>
</feature>
<evidence type="ECO:0000256" key="4">
    <source>
        <dbReference type="ARBA" id="ARBA00022692"/>
    </source>
</evidence>
<feature type="compositionally biased region" description="Polar residues" evidence="8">
    <location>
        <begin position="84"/>
        <end position="95"/>
    </location>
</feature>
<feature type="compositionally biased region" description="Low complexity" evidence="8">
    <location>
        <begin position="129"/>
        <end position="140"/>
    </location>
</feature>
<feature type="compositionally biased region" description="Low complexity" evidence="8">
    <location>
        <begin position="22"/>
        <end position="47"/>
    </location>
</feature>
<feature type="region of interest" description="Disordered" evidence="8">
    <location>
        <begin position="373"/>
        <end position="421"/>
    </location>
</feature>
<dbReference type="PANTHER" id="PTHR22914">
    <property type="entry name" value="CHITIN SYNTHASE"/>
    <property type="match status" value="1"/>
</dbReference>
<dbReference type="SUPFAM" id="SSF53448">
    <property type="entry name" value="Nucleotide-diphospho-sugar transferases"/>
    <property type="match status" value="1"/>
</dbReference>
<dbReference type="EMBL" id="JALLPJ020000466">
    <property type="protein sequence ID" value="KAL3791389.1"/>
    <property type="molecule type" value="Genomic_DNA"/>
</dbReference>
<feature type="transmembrane region" description="Helical" evidence="9">
    <location>
        <begin position="1216"/>
        <end position="1238"/>
    </location>
</feature>
<dbReference type="InterPro" id="IPR004835">
    <property type="entry name" value="Chitin_synth"/>
</dbReference>
<sequence>MSRSDRISDLSSLVNEANHPNSTSPSTSSRAGSRSRSSASASRSIASHQGPRARPLSADDASLSSFSQSIARIARASEYKDRPLSTSRSLGANSESHQQRSTGQGGSRSSRSHSTGRPIPPPPPHLRSGRSVTSGGSRSRGSGGSGGGRSNAEDRSTTTARLRSLVHELQSSSNSQGVSLRMNSENVIHTSDNISVDEESLSLSSGLESRHLRPPGRRAMPPPPPPPPARGGRGGGSVAGGGSVNSSQRGGYAIPHMDPRMPSDPSVASSRRSGRYSHGSNGGGDRSMGTGRSSDTGEEDPVGYVMPMGMGMLPDGTVYTQNTASVYGSQRSSSNNSREVEEHQSYGSASGPGTFVSGYSGASSVANSTIMSGASQPMSGMRSVGPNLNPSSASAPGGSYHSSHHNSVHSGSFNGSGDMSVMSRSYMSQPVMGSGSQQPSYSNNNMQMAPFQYQGDASTFGSRNSRSIAGSAALIPKAKFSWASESLGTQSTVMTRRSLASASANVPEPNQERQSKVVEGRMWASFAWFVTFPIPNKCIMRPTKDAKQAWREKVALFLIMVSCSVFFVGVFGFVPLLLCNEETVYSIQDVWLQTGENWVIVHGTIYDVKDLIYKHPGGVDGIVDFLGKDASKVFPRAPPVTLPEKCLDMQKVEAYQLNVYSPENNFTNPTCSSFSELDQLLGITCHTFAAGSNGTQKFLGPYERGILKHTTYALQELGVSYITIYDRVYDVTTYVRDIQRDQEPAPSGEEPSLNNNPSAWLTPTLNKVIMNSLNADATDLYEALFGSTEYIACLEEMFYTGLLDDTPNTFCATLNIMMYVMLILVALLMVIQFLASMIYICPRNRTYTEEDVMSPVMVMVPCYNEGDNELRKTIKSVLNTSYPDENKVLFMVADGLVTGNGEDMSTPEHLANILGFDIDEFEDDTFEYDCIGVVHTKNRARVYHGILQKGHKFLKYISVVKCGLPEEATTSAKPGNRGKRDSQLITIGYYNRIHYGRELTELDSAIQRAMVDLNLQADMVRFLMAIDADTRVDTMSITHMVYGMDKKEKVLALCGETKVDNKASSWVTMIQVFEYYNSHHLKKAFEAAFGCVTCLPGCFTMYRIIADDGTPLLPGDGVLYEYSRNDVETLHEKNLYHLGEDRMLTTLLLKYYPDRSLTFIPEATCWTIVPHTFKILLSQRRRWINSTVHNMFELLKVNTMCGVCCASMKVVVFIDLIATMILPASYCYAMYLLFLVFFEDLPVSTVLLILYAIIMGVQVVVFILRSRWEYIWWFFIYFTIGLPVFYLILPTYSFWNMDDFSWGKTRSVGGSAANNASSGGGDADADDDDDEEEEARSLMDKDRDTRGYSDDEDEDEQVSHMKNQDDDERSTESSSGSSSEEEEASEEEESEEEESEEESGSESEYDESQYSNSRRSEYSGSRR</sequence>
<feature type="region of interest" description="Disordered" evidence="8">
    <location>
        <begin position="76"/>
        <end position="309"/>
    </location>
</feature>
<evidence type="ECO:0000256" key="1">
    <source>
        <dbReference type="ARBA" id="ARBA00004651"/>
    </source>
</evidence>
<evidence type="ECO:0000256" key="3">
    <source>
        <dbReference type="ARBA" id="ARBA00022676"/>
    </source>
</evidence>
<keyword evidence="3" id="KW-0808">Transferase</keyword>
<accession>A0ABD3PUR9</accession>
<evidence type="ECO:0000256" key="2">
    <source>
        <dbReference type="ARBA" id="ARBA00012543"/>
    </source>
</evidence>
<feature type="compositionally biased region" description="Low complexity" evidence="8">
    <location>
        <begin position="99"/>
        <end position="117"/>
    </location>
</feature>
<keyword evidence="5 9" id="KW-1133">Transmembrane helix</keyword>
<feature type="compositionally biased region" description="Gly residues" evidence="8">
    <location>
        <begin position="231"/>
        <end position="243"/>
    </location>
</feature>
<dbReference type="SMART" id="SM01117">
    <property type="entry name" value="Cyt-b5"/>
    <property type="match status" value="2"/>
</dbReference>
<reference evidence="11 12" key="1">
    <citation type="submission" date="2024-10" db="EMBL/GenBank/DDBJ databases">
        <title>Updated reference genomes for cyclostephanoid diatoms.</title>
        <authorList>
            <person name="Roberts W.R."/>
            <person name="Alverson A.J."/>
        </authorList>
    </citation>
    <scope>NUCLEOTIDE SEQUENCE [LARGE SCALE GENOMIC DNA]</scope>
    <source>
        <strain evidence="11 12">AJA010-31</strain>
    </source>
</reference>
<keyword evidence="12" id="KW-1185">Reference proteome</keyword>
<feature type="region of interest" description="Disordered" evidence="8">
    <location>
        <begin position="327"/>
        <end position="353"/>
    </location>
</feature>
<feature type="transmembrane region" description="Helical" evidence="9">
    <location>
        <begin position="1271"/>
        <end position="1295"/>
    </location>
</feature>
<organism evidence="11 12">
    <name type="scientific">Cyclotella atomus</name>
    <dbReference type="NCBI Taxonomy" id="382360"/>
    <lineage>
        <taxon>Eukaryota</taxon>
        <taxon>Sar</taxon>
        <taxon>Stramenopiles</taxon>
        <taxon>Ochrophyta</taxon>
        <taxon>Bacillariophyta</taxon>
        <taxon>Coscinodiscophyceae</taxon>
        <taxon>Thalassiosirophycidae</taxon>
        <taxon>Stephanodiscales</taxon>
        <taxon>Stephanodiscaceae</taxon>
        <taxon>Cyclotella</taxon>
    </lineage>
</organism>
<dbReference type="Gene3D" id="3.10.120.10">
    <property type="entry name" value="Cytochrome b5-like heme/steroid binding domain"/>
    <property type="match status" value="1"/>
</dbReference>
<name>A0ABD3PUR9_9STRA</name>
<dbReference type="InterPro" id="IPR001199">
    <property type="entry name" value="Cyt_B5-like_heme/steroid-bd"/>
</dbReference>
<dbReference type="Gene3D" id="3.90.550.10">
    <property type="entry name" value="Spore Coat Polysaccharide Biosynthesis Protein SpsA, Chain A"/>
    <property type="match status" value="1"/>
</dbReference>
<keyword evidence="7" id="KW-0325">Glycoprotein</keyword>
<keyword evidence="6 9" id="KW-0472">Membrane</keyword>
<feature type="compositionally biased region" description="Basic and acidic residues" evidence="8">
    <location>
        <begin position="1335"/>
        <end position="1349"/>
    </location>
</feature>
<evidence type="ECO:0000256" key="5">
    <source>
        <dbReference type="ARBA" id="ARBA00022989"/>
    </source>
</evidence>
<protein>
    <recommendedName>
        <fullName evidence="2">chitin synthase</fullName>
        <ecNumber evidence="2">2.4.1.16</ecNumber>
    </recommendedName>
</protein>
<proteinExistence type="predicted"/>
<keyword evidence="4 9" id="KW-0812">Transmembrane</keyword>
<feature type="compositionally biased region" description="Low complexity" evidence="8">
    <location>
        <begin position="408"/>
        <end position="417"/>
    </location>
</feature>